<dbReference type="EMBL" id="CALNXJ010000030">
    <property type="protein sequence ID" value="CAH3136478.1"/>
    <property type="molecule type" value="Genomic_DNA"/>
</dbReference>
<name>A0AAU9X4R4_9CNID</name>
<dbReference type="AlphaFoldDB" id="A0AAU9X4R4"/>
<reference evidence="1 2" key="1">
    <citation type="submission" date="2022-05" db="EMBL/GenBank/DDBJ databases">
        <authorList>
            <consortium name="Genoscope - CEA"/>
            <person name="William W."/>
        </authorList>
    </citation>
    <scope>NUCLEOTIDE SEQUENCE [LARGE SCALE GENOMIC DNA]</scope>
</reference>
<keyword evidence="2" id="KW-1185">Reference proteome</keyword>
<feature type="non-terminal residue" evidence="1">
    <location>
        <position position="1"/>
    </location>
</feature>
<evidence type="ECO:0000313" key="1">
    <source>
        <dbReference type="EMBL" id="CAH3136478.1"/>
    </source>
</evidence>
<organism evidence="1 2">
    <name type="scientific">Pocillopora meandrina</name>
    <dbReference type="NCBI Taxonomy" id="46732"/>
    <lineage>
        <taxon>Eukaryota</taxon>
        <taxon>Metazoa</taxon>
        <taxon>Cnidaria</taxon>
        <taxon>Anthozoa</taxon>
        <taxon>Hexacorallia</taxon>
        <taxon>Scleractinia</taxon>
        <taxon>Astrocoeniina</taxon>
        <taxon>Pocilloporidae</taxon>
        <taxon>Pocillopora</taxon>
    </lineage>
</organism>
<dbReference type="Proteomes" id="UP001159428">
    <property type="component" value="Unassembled WGS sequence"/>
</dbReference>
<accession>A0AAU9X4R4</accession>
<evidence type="ECO:0008006" key="3">
    <source>
        <dbReference type="Google" id="ProtNLM"/>
    </source>
</evidence>
<proteinExistence type="predicted"/>
<gene>
    <name evidence="1" type="ORF">PMEA_00017736</name>
</gene>
<comment type="caution">
    <text evidence="1">The sequence shown here is derived from an EMBL/GenBank/DDBJ whole genome shotgun (WGS) entry which is preliminary data.</text>
</comment>
<evidence type="ECO:0000313" key="2">
    <source>
        <dbReference type="Proteomes" id="UP001159428"/>
    </source>
</evidence>
<protein>
    <recommendedName>
        <fullName evidence="3">Apple domain-containing protein</fullName>
    </recommendedName>
</protein>
<sequence>PPQLSDITFDAILIGQVNFREDVVSELHCMDLCVRRSSCVAYNMETAGSHVRCTILSDIQKSEKKLGSLYRNFDREKIEKFLFQRDNCDNEPDHQID</sequence>